<dbReference type="PANTHER" id="PTHR33933">
    <property type="entry name" value="NUCLEOTIDYLTRANSFERASE"/>
    <property type="match status" value="1"/>
</dbReference>
<dbReference type="SUPFAM" id="SSF81593">
    <property type="entry name" value="Nucleotidyltransferase substrate binding subunit/domain"/>
    <property type="match status" value="1"/>
</dbReference>
<protein>
    <recommendedName>
        <fullName evidence="1">Polymerase beta nucleotidyltransferase domain-containing protein</fullName>
    </recommendedName>
</protein>
<dbReference type="Pfam" id="PF18765">
    <property type="entry name" value="Polbeta"/>
    <property type="match status" value="1"/>
</dbReference>
<evidence type="ECO:0000259" key="1">
    <source>
        <dbReference type="Pfam" id="PF18765"/>
    </source>
</evidence>
<dbReference type="Gene3D" id="1.20.120.330">
    <property type="entry name" value="Nucleotidyltransferases domain 2"/>
    <property type="match status" value="1"/>
</dbReference>
<dbReference type="InterPro" id="IPR043519">
    <property type="entry name" value="NT_sf"/>
</dbReference>
<dbReference type="InterPro" id="IPR052548">
    <property type="entry name" value="Type_VII_TA_antitoxin"/>
</dbReference>
<dbReference type="InterPro" id="IPR041633">
    <property type="entry name" value="Polbeta"/>
</dbReference>
<gene>
    <name evidence="2" type="ORF">HLPR_25510</name>
</gene>
<dbReference type="CDD" id="cd05403">
    <property type="entry name" value="NT_KNTase_like"/>
    <property type="match status" value="1"/>
</dbReference>
<dbReference type="AlphaFoldDB" id="A0AAU9EUU3"/>
<dbReference type="RefSeq" id="WP_338535819.1">
    <property type="nucleotide sequence ID" value="NZ_AP028654.1"/>
</dbReference>
<dbReference type="NCBIfam" id="TIGR01987">
    <property type="entry name" value="HI0074"/>
    <property type="match status" value="1"/>
</dbReference>
<dbReference type="SUPFAM" id="SSF81301">
    <property type="entry name" value="Nucleotidyltransferase"/>
    <property type="match status" value="1"/>
</dbReference>
<dbReference type="EMBL" id="AP028654">
    <property type="protein sequence ID" value="BEP30220.1"/>
    <property type="molecule type" value="Genomic_DNA"/>
</dbReference>
<dbReference type="Gene3D" id="3.30.460.10">
    <property type="entry name" value="Beta Polymerase, domain 2"/>
    <property type="match status" value="1"/>
</dbReference>
<dbReference type="Pfam" id="PF08780">
    <property type="entry name" value="NTase_sub_bind"/>
    <property type="match status" value="1"/>
</dbReference>
<accession>A0AAU9EUU3</accession>
<organism evidence="2 3">
    <name type="scientific">Helicovermis profundi</name>
    <dbReference type="NCBI Taxonomy" id="3065157"/>
    <lineage>
        <taxon>Bacteria</taxon>
        <taxon>Bacillati</taxon>
        <taxon>Bacillota</taxon>
        <taxon>Clostridia</taxon>
        <taxon>Helicovermis</taxon>
    </lineage>
</organism>
<keyword evidence="3" id="KW-1185">Reference proteome</keyword>
<reference evidence="2 3" key="1">
    <citation type="submission" date="2023-08" db="EMBL/GenBank/DDBJ databases">
        <title>Helicovermis profunda gen. nov., sp. nov., a novel mesophilic, fermentative bacterium within the Bacillota from a deep-sea hydrothermal vent chimney.</title>
        <authorList>
            <person name="Miyazaki U."/>
            <person name="Mizutani D."/>
            <person name="Hashimoto Y."/>
            <person name="Tame A."/>
            <person name="Sawayama S."/>
            <person name="Miyazaki J."/>
            <person name="Takai K."/>
            <person name="Nakagawa S."/>
        </authorList>
    </citation>
    <scope>NUCLEOTIDE SEQUENCE [LARGE SCALE GENOMIC DNA]</scope>
    <source>
        <strain evidence="2 3">S502</strain>
    </source>
</reference>
<dbReference type="KEGG" id="hprf:HLPR_25510"/>
<sequence>MEKYGMFKKEFFEIINVFKEYTNVLEKVILFGSRARGDYKNTSDIDIALIFRKNSEKIYEICEQLEKIDIIYKIDVVDYNKIMNQKFKNNIDNDGVILYFLNNEGEIMVLLEKIKDKLHDLKKAYLKLDESIHRNYIEDDIVLDASIQRFEFVYEMSWKLMKVYLEYNGIAEGTSPRTAIKESYKVGLIEDAQVWLKMLQDRNKTVHTYDEESAILIFENIKNEYIYVFNKFINAMDKEIIKSSKK</sequence>
<dbReference type="PANTHER" id="PTHR33933:SF1">
    <property type="entry name" value="PROTEIN ADENYLYLTRANSFERASE MNTA-RELATED"/>
    <property type="match status" value="1"/>
</dbReference>
<evidence type="ECO:0000313" key="3">
    <source>
        <dbReference type="Proteomes" id="UP001321786"/>
    </source>
</evidence>
<dbReference type="InterPro" id="IPR010235">
    <property type="entry name" value="HepT"/>
</dbReference>
<feature type="domain" description="Polymerase beta nucleotidyltransferase" evidence="1">
    <location>
        <begin position="13"/>
        <end position="99"/>
    </location>
</feature>
<evidence type="ECO:0000313" key="2">
    <source>
        <dbReference type="EMBL" id="BEP30220.1"/>
    </source>
</evidence>
<dbReference type="Proteomes" id="UP001321786">
    <property type="component" value="Chromosome"/>
</dbReference>
<proteinExistence type="predicted"/>
<name>A0AAU9EUU3_9FIRM</name>